<name>A0A3A6QR27_9EURY</name>
<keyword evidence="3" id="KW-1185">Reference proteome</keyword>
<evidence type="ECO:0000313" key="3">
    <source>
        <dbReference type="Proteomes" id="UP000281564"/>
    </source>
</evidence>
<comment type="caution">
    <text evidence="2">The sequence shown here is derived from an EMBL/GenBank/DDBJ whole genome shotgun (WGS) entry which is preliminary data.</text>
</comment>
<protein>
    <submittedName>
        <fullName evidence="2">Uncharacterized protein</fullName>
    </submittedName>
</protein>
<proteinExistence type="predicted"/>
<organism evidence="2 3">
    <name type="scientific">Halonotius pteroides</name>
    <dbReference type="NCBI Taxonomy" id="268735"/>
    <lineage>
        <taxon>Archaea</taxon>
        <taxon>Methanobacteriati</taxon>
        <taxon>Methanobacteriota</taxon>
        <taxon>Stenosarchaea group</taxon>
        <taxon>Halobacteria</taxon>
        <taxon>Halobacteriales</taxon>
        <taxon>Haloferacaceae</taxon>
        <taxon>Halonotius</taxon>
    </lineage>
</organism>
<dbReference type="EMBL" id="QMDW01000003">
    <property type="protein sequence ID" value="RJX51140.1"/>
    <property type="molecule type" value="Genomic_DNA"/>
</dbReference>
<gene>
    <name evidence="2" type="ORF">DP106_03390</name>
</gene>
<evidence type="ECO:0000313" key="2">
    <source>
        <dbReference type="EMBL" id="RJX51140.1"/>
    </source>
</evidence>
<reference evidence="2 3" key="1">
    <citation type="submission" date="2018-06" db="EMBL/GenBank/DDBJ databases">
        <title>Halonotius sp. F13-13 a new haloarchaeeon isolated from a solar saltern from Isla Cristina, Huelva, Spain.</title>
        <authorList>
            <person name="Duran-Viseras A."/>
            <person name="Sanchez-Porro C."/>
            <person name="Ventosa A."/>
        </authorList>
    </citation>
    <scope>NUCLEOTIDE SEQUENCE [LARGE SCALE GENOMIC DNA]</scope>
    <source>
        <strain evidence="2 3">CECT 7525</strain>
    </source>
</reference>
<sequence>MARRDRCQLDGDHGADNKAHTLQHDRAAGRCDDTDKRSKIARVATNRTTLPREITDSCIVGLNAVDRLNGDAL</sequence>
<feature type="region of interest" description="Disordered" evidence="1">
    <location>
        <begin position="1"/>
        <end position="34"/>
    </location>
</feature>
<accession>A0A3A6QR27</accession>
<dbReference type="AlphaFoldDB" id="A0A3A6QR27"/>
<dbReference type="Proteomes" id="UP000281564">
    <property type="component" value="Unassembled WGS sequence"/>
</dbReference>
<evidence type="ECO:0000256" key="1">
    <source>
        <dbReference type="SAM" id="MobiDB-lite"/>
    </source>
</evidence>